<name>A0A7X4RWW8_9VIBR</name>
<accession>A0A7X4RWW8</accession>
<gene>
    <name evidence="1" type="ORF">F9817_20925</name>
</gene>
<dbReference type="PANTHER" id="PTHR42779">
    <property type="entry name" value="PROTEIN YNJB"/>
    <property type="match status" value="1"/>
</dbReference>
<dbReference type="NCBIfam" id="NF008633">
    <property type="entry name" value="PRK11622.1"/>
    <property type="match status" value="1"/>
</dbReference>
<evidence type="ECO:0000313" key="1">
    <source>
        <dbReference type="EMBL" id="MZI95649.1"/>
    </source>
</evidence>
<dbReference type="PANTHER" id="PTHR42779:SF1">
    <property type="entry name" value="PROTEIN YNJB"/>
    <property type="match status" value="1"/>
</dbReference>
<proteinExistence type="predicted"/>
<dbReference type="Gene3D" id="3.40.190.10">
    <property type="entry name" value="Periplasmic binding protein-like II"/>
    <property type="match status" value="2"/>
</dbReference>
<organism evidence="1 2">
    <name type="scientific">Vibrio eleionomae</name>
    <dbReference type="NCBI Taxonomy" id="2653505"/>
    <lineage>
        <taxon>Bacteria</taxon>
        <taxon>Pseudomonadati</taxon>
        <taxon>Pseudomonadota</taxon>
        <taxon>Gammaproteobacteria</taxon>
        <taxon>Vibrionales</taxon>
        <taxon>Vibrionaceae</taxon>
        <taxon>Vibrio</taxon>
    </lineage>
</organism>
<dbReference type="InterPro" id="IPR006059">
    <property type="entry name" value="SBP"/>
</dbReference>
<reference evidence="1 2" key="1">
    <citation type="submission" date="2019-10" db="EMBL/GenBank/DDBJ databases">
        <title>Vibrio sp. nov. isolated from a shrimp pond.</title>
        <authorList>
            <person name="Gomez-Gil B."/>
            <person name="Enciso-Ibarra J."/>
            <person name="Enciso-Ibarra K."/>
            <person name="Bolan-Mejia C."/>
        </authorList>
    </citation>
    <scope>NUCLEOTIDE SEQUENCE [LARGE SCALE GENOMIC DNA]</scope>
    <source>
        <strain evidence="1 2">CAIM 722</strain>
    </source>
</reference>
<dbReference type="RefSeq" id="WP_161158146.1">
    <property type="nucleotide sequence ID" value="NZ_WEKT01000065.1"/>
</dbReference>
<protein>
    <submittedName>
        <fullName evidence="1">ABC transporter substrate-binding protein</fullName>
    </submittedName>
</protein>
<dbReference type="InterPro" id="IPR027020">
    <property type="entry name" value="YnjB"/>
</dbReference>
<dbReference type="SUPFAM" id="SSF53850">
    <property type="entry name" value="Periplasmic binding protein-like II"/>
    <property type="match status" value="1"/>
</dbReference>
<dbReference type="PIRSF" id="PIRSF029172">
    <property type="entry name" value="UCP029172_ABC_sbc_YnjB"/>
    <property type="match status" value="1"/>
</dbReference>
<evidence type="ECO:0000313" key="2">
    <source>
        <dbReference type="Proteomes" id="UP000462621"/>
    </source>
</evidence>
<dbReference type="Proteomes" id="UP000462621">
    <property type="component" value="Unassembled WGS sequence"/>
</dbReference>
<dbReference type="EMBL" id="WEKT01000065">
    <property type="protein sequence ID" value="MZI95649.1"/>
    <property type="molecule type" value="Genomic_DNA"/>
</dbReference>
<sequence length="390" mass="44376">MQSIIQRALTVISLMAILFSMVAQARSWKEIEKSAQQHTVHMYLWAGSAGAKNYLEWAIPTLKQRYQITLEPHYVTTLDQIIDLVRHNKNLAKSARTPIDLVWLSGRYFHQLKSHALLYGPFTEDLPNWSYINPNLPFDTDGSENTLGLEAPWGVAQLSFIYNQNQLYNPPENYRQLLSYAKAFPGRVTYPKPPYFMGSLMLQSILIELTGYAPELREPVSSNTFAKVTQPLWDYLDELHHYSWAQGRKFPADISQLHALFNKEEIDLIPTYGANMLYSAQEKGQLPFSARGYGMKTGSLTNMHFLAIPQQSTNTAGALVAINFLLSPEAQSRKGLVSIWGDPPVIRSEFLTGAIKNMPVYNAVHMPDPTWDQALSQAWMKRYNKTLLDE</sequence>
<dbReference type="AlphaFoldDB" id="A0A7X4RWW8"/>
<dbReference type="Pfam" id="PF13416">
    <property type="entry name" value="SBP_bac_8"/>
    <property type="match status" value="1"/>
</dbReference>
<keyword evidence="2" id="KW-1185">Reference proteome</keyword>
<comment type="caution">
    <text evidence="1">The sequence shown here is derived from an EMBL/GenBank/DDBJ whole genome shotgun (WGS) entry which is preliminary data.</text>
</comment>